<dbReference type="AlphaFoldDB" id="X1U2S7"/>
<dbReference type="Pfam" id="PF06808">
    <property type="entry name" value="DctM"/>
    <property type="match status" value="1"/>
</dbReference>
<evidence type="ECO:0000256" key="6">
    <source>
        <dbReference type="ARBA" id="ARBA00023136"/>
    </source>
</evidence>
<evidence type="ECO:0000256" key="4">
    <source>
        <dbReference type="ARBA" id="ARBA00022692"/>
    </source>
</evidence>
<dbReference type="GO" id="GO:0022857">
    <property type="term" value="F:transmembrane transporter activity"/>
    <property type="evidence" value="ECO:0007669"/>
    <property type="project" value="TreeGrafter"/>
</dbReference>
<keyword evidence="2" id="KW-1003">Cell membrane</keyword>
<gene>
    <name evidence="9" type="ORF">S12H4_15246</name>
</gene>
<feature type="transmembrane region" description="Helical" evidence="7">
    <location>
        <begin position="89"/>
        <end position="105"/>
    </location>
</feature>
<feature type="transmembrane region" description="Helical" evidence="7">
    <location>
        <begin position="158"/>
        <end position="179"/>
    </location>
</feature>
<feature type="domain" description="TRAP C4-dicarboxylate transport system permease DctM subunit" evidence="8">
    <location>
        <begin position="4"/>
        <end position="175"/>
    </location>
</feature>
<evidence type="ECO:0000256" key="1">
    <source>
        <dbReference type="ARBA" id="ARBA00004429"/>
    </source>
</evidence>
<comment type="subcellular location">
    <subcellularLocation>
        <location evidence="1">Cell inner membrane</location>
        <topology evidence="1">Multi-pass membrane protein</topology>
    </subcellularLocation>
</comment>
<keyword evidence="4 7" id="KW-0812">Transmembrane</keyword>
<proteinExistence type="predicted"/>
<evidence type="ECO:0000256" key="3">
    <source>
        <dbReference type="ARBA" id="ARBA00022519"/>
    </source>
</evidence>
<dbReference type="EMBL" id="BARW01007310">
    <property type="protein sequence ID" value="GAI86584.1"/>
    <property type="molecule type" value="Genomic_DNA"/>
</dbReference>
<comment type="caution">
    <text evidence="9">The sequence shown here is derived from an EMBL/GenBank/DDBJ whole genome shotgun (WGS) entry which is preliminary data.</text>
</comment>
<evidence type="ECO:0000259" key="8">
    <source>
        <dbReference type="Pfam" id="PF06808"/>
    </source>
</evidence>
<evidence type="ECO:0000256" key="2">
    <source>
        <dbReference type="ARBA" id="ARBA00022475"/>
    </source>
</evidence>
<dbReference type="InterPro" id="IPR010656">
    <property type="entry name" value="DctM"/>
</dbReference>
<keyword evidence="3" id="KW-0997">Cell inner membrane</keyword>
<evidence type="ECO:0000256" key="7">
    <source>
        <dbReference type="SAM" id="Phobius"/>
    </source>
</evidence>
<sequence length="185" mass="20278">MGAIGGLALTIAYKRFTWQGFKEAVYGTLRISSMILIIAVGASIFTGVFMRLGGGKMIEEVLVGLPVTPIVVGLIVMVFIFIMGMFLDWVGILFIFIPVLSPILPSLGFDPLWFAIVVCLVLQTSFLSPPYAVSIFYLKGVAPPEVKITDIYKGILPFMVLQLIGVALCVTFPQIILWLPSILYK</sequence>
<keyword evidence="6 7" id="KW-0472">Membrane</keyword>
<evidence type="ECO:0000256" key="5">
    <source>
        <dbReference type="ARBA" id="ARBA00022989"/>
    </source>
</evidence>
<dbReference type="PANTHER" id="PTHR33362">
    <property type="entry name" value="SIALIC ACID TRAP TRANSPORTER PERMEASE PROTEIN SIAT-RELATED"/>
    <property type="match status" value="1"/>
</dbReference>
<accession>X1U2S7</accession>
<organism evidence="9">
    <name type="scientific">marine sediment metagenome</name>
    <dbReference type="NCBI Taxonomy" id="412755"/>
    <lineage>
        <taxon>unclassified sequences</taxon>
        <taxon>metagenomes</taxon>
        <taxon>ecological metagenomes</taxon>
    </lineage>
</organism>
<name>X1U2S7_9ZZZZ</name>
<feature type="transmembrane region" description="Helical" evidence="7">
    <location>
        <begin position="112"/>
        <end position="138"/>
    </location>
</feature>
<feature type="transmembrane region" description="Helical" evidence="7">
    <location>
        <begin position="31"/>
        <end position="49"/>
    </location>
</feature>
<dbReference type="GO" id="GO:0005886">
    <property type="term" value="C:plasma membrane"/>
    <property type="evidence" value="ECO:0007669"/>
    <property type="project" value="UniProtKB-SubCell"/>
</dbReference>
<feature type="transmembrane region" description="Helical" evidence="7">
    <location>
        <begin position="61"/>
        <end position="83"/>
    </location>
</feature>
<protein>
    <recommendedName>
        <fullName evidence="8">TRAP C4-dicarboxylate transport system permease DctM subunit domain-containing protein</fullName>
    </recommendedName>
</protein>
<dbReference type="PANTHER" id="PTHR33362:SF7">
    <property type="entry name" value="SLL1103 PROTEIN"/>
    <property type="match status" value="1"/>
</dbReference>
<evidence type="ECO:0000313" key="9">
    <source>
        <dbReference type="EMBL" id="GAI86584.1"/>
    </source>
</evidence>
<dbReference type="InterPro" id="IPR004681">
    <property type="entry name" value="TRAP_DctM"/>
</dbReference>
<reference evidence="9" key="1">
    <citation type="journal article" date="2014" name="Front. Microbiol.">
        <title>High frequency of phylogenetically diverse reductive dehalogenase-homologous genes in deep subseafloor sedimentary metagenomes.</title>
        <authorList>
            <person name="Kawai M."/>
            <person name="Futagami T."/>
            <person name="Toyoda A."/>
            <person name="Takaki Y."/>
            <person name="Nishi S."/>
            <person name="Hori S."/>
            <person name="Arai W."/>
            <person name="Tsubouchi T."/>
            <person name="Morono Y."/>
            <person name="Uchiyama I."/>
            <person name="Ito T."/>
            <person name="Fujiyama A."/>
            <person name="Inagaki F."/>
            <person name="Takami H."/>
        </authorList>
    </citation>
    <scope>NUCLEOTIDE SEQUENCE</scope>
    <source>
        <strain evidence="9">Expedition CK06-06</strain>
    </source>
</reference>
<keyword evidence="5 7" id="KW-1133">Transmembrane helix</keyword>